<dbReference type="GO" id="GO:0008009">
    <property type="term" value="F:chemokine activity"/>
    <property type="evidence" value="ECO:0007669"/>
    <property type="project" value="InterPro"/>
</dbReference>
<proteinExistence type="predicted"/>
<keyword evidence="5" id="KW-1185">Reference proteome</keyword>
<keyword evidence="1" id="KW-0202">Cytokine</keyword>
<evidence type="ECO:0000313" key="5">
    <source>
        <dbReference type="Proteomes" id="UP000261360"/>
    </source>
</evidence>
<dbReference type="GO" id="GO:0005615">
    <property type="term" value="C:extracellular space"/>
    <property type="evidence" value="ECO:0007669"/>
    <property type="project" value="UniProtKB-KW"/>
</dbReference>
<dbReference type="RefSeq" id="XP_023264200.1">
    <property type="nucleotide sequence ID" value="XM_023408432.1"/>
</dbReference>
<dbReference type="InterPro" id="IPR036048">
    <property type="entry name" value="Interleukin_8-like_sf"/>
</dbReference>
<dbReference type="Pfam" id="PF00048">
    <property type="entry name" value="IL8"/>
    <property type="match status" value="1"/>
</dbReference>
<dbReference type="Gene3D" id="2.40.50.40">
    <property type="match status" value="1"/>
</dbReference>
<feature type="chain" id="PRO_5017181600" evidence="2">
    <location>
        <begin position="22"/>
        <end position="108"/>
    </location>
</feature>
<dbReference type="AlphaFoldDB" id="A0A3B4YLU8"/>
<dbReference type="RefSeq" id="XP_023264201.1">
    <property type="nucleotide sequence ID" value="XM_023408433.1"/>
</dbReference>
<dbReference type="PANTHER" id="PTHR12015:SF198">
    <property type="entry name" value="PLATELET BASIC PROTEIN"/>
    <property type="match status" value="1"/>
</dbReference>
<feature type="signal peptide" evidence="2">
    <location>
        <begin position="1"/>
        <end position="21"/>
    </location>
</feature>
<reference evidence="4" key="1">
    <citation type="submission" date="2025-08" db="UniProtKB">
        <authorList>
            <consortium name="Ensembl"/>
        </authorList>
    </citation>
    <scope>IDENTIFICATION</scope>
</reference>
<evidence type="ECO:0000256" key="1">
    <source>
        <dbReference type="ARBA" id="ARBA00022514"/>
    </source>
</evidence>
<name>A0A3B4YLU8_SERLL</name>
<dbReference type="PANTHER" id="PTHR12015">
    <property type="entry name" value="SMALL INDUCIBLE CYTOKINE A"/>
    <property type="match status" value="1"/>
</dbReference>
<dbReference type="Proteomes" id="UP000261360">
    <property type="component" value="Unplaced"/>
</dbReference>
<dbReference type="InterPro" id="IPR039809">
    <property type="entry name" value="Chemokine_b/g/d"/>
</dbReference>
<evidence type="ECO:0000259" key="3">
    <source>
        <dbReference type="SMART" id="SM00199"/>
    </source>
</evidence>
<evidence type="ECO:0000256" key="2">
    <source>
        <dbReference type="SAM" id="SignalP"/>
    </source>
</evidence>
<dbReference type="SUPFAM" id="SSF54117">
    <property type="entry name" value="Interleukin 8-like chemokines"/>
    <property type="match status" value="1"/>
</dbReference>
<dbReference type="GeneTree" id="ENSGT01030000235215"/>
<dbReference type="RefSeq" id="XP_023264202.1">
    <property type="nucleotide sequence ID" value="XM_023408434.1"/>
</dbReference>
<keyword evidence="2" id="KW-0732">Signal</keyword>
<evidence type="ECO:0000313" key="4">
    <source>
        <dbReference type="Ensembl" id="ENSSLDP00000031540.1"/>
    </source>
</evidence>
<accession>A0A3B4YLU8</accession>
<dbReference type="SMART" id="SM00199">
    <property type="entry name" value="SCY"/>
    <property type="match status" value="1"/>
</dbReference>
<feature type="domain" description="Chemokine interleukin-8-like" evidence="3">
    <location>
        <begin position="31"/>
        <end position="89"/>
    </location>
</feature>
<dbReference type="KEGG" id="slal:111656636"/>
<reference evidence="4" key="2">
    <citation type="submission" date="2025-09" db="UniProtKB">
        <authorList>
            <consortium name="Ensembl"/>
        </authorList>
    </citation>
    <scope>IDENTIFICATION</scope>
</reference>
<dbReference type="Ensembl" id="ENSSLDT00000032441.1">
    <property type="protein sequence ID" value="ENSSLDP00000031540.1"/>
    <property type="gene ID" value="ENSSLDG00000024230.1"/>
</dbReference>
<dbReference type="OrthoDB" id="8934837at2759"/>
<organism evidence="4 5">
    <name type="scientific">Seriola lalandi dorsalis</name>
    <dbReference type="NCBI Taxonomy" id="1841481"/>
    <lineage>
        <taxon>Eukaryota</taxon>
        <taxon>Metazoa</taxon>
        <taxon>Chordata</taxon>
        <taxon>Craniata</taxon>
        <taxon>Vertebrata</taxon>
        <taxon>Euteleostomi</taxon>
        <taxon>Actinopterygii</taxon>
        <taxon>Neopterygii</taxon>
        <taxon>Teleostei</taxon>
        <taxon>Neoteleostei</taxon>
        <taxon>Acanthomorphata</taxon>
        <taxon>Carangaria</taxon>
        <taxon>Carangiformes</taxon>
        <taxon>Carangidae</taxon>
        <taxon>Seriola</taxon>
    </lineage>
</organism>
<dbReference type="InterPro" id="IPR001811">
    <property type="entry name" value="Chemokine_IL8-like_dom"/>
</dbReference>
<dbReference type="GO" id="GO:0006955">
    <property type="term" value="P:immune response"/>
    <property type="evidence" value="ECO:0007669"/>
    <property type="project" value="InterPro"/>
</dbReference>
<protein>
    <submittedName>
        <fullName evidence="4">C-C motif chemokine 22-like</fullName>
    </submittedName>
</protein>
<sequence length="108" mass="11928">MKTLLTLLFLTLICFLHHTSAGPVAVEMVVMGACCPGYNQTRIPKARVKHVAMTPDGCTDKAVVVTTVCNKKFCIDPSWIWARNLLKEFKKSTAGSTSPRAPFNRSRC</sequence>
<dbReference type="GeneID" id="111656636"/>